<dbReference type="PANTHER" id="PTHR42711">
    <property type="entry name" value="ABC TRANSPORTER ATP-BINDING PROTEIN"/>
    <property type="match status" value="1"/>
</dbReference>
<dbReference type="PANTHER" id="PTHR42711:SF17">
    <property type="entry name" value="ABC TRANSPORTER ATP-BINDING PROTEIN"/>
    <property type="match status" value="1"/>
</dbReference>
<proteinExistence type="predicted"/>
<sequence>MPKVMGGKGGRWHCCDRPRTGRVEHMKPMAVLCGVSRCFRGTTAVDSVDLVLRPGEIVALLGPNGAGKSTLFDMLLGLRNPSAGTVSVFGMPPTARRARARMGAMLQDTTGPAGLTVGETVRLTQRLYPRVAPAGELLRTVDLDGLTGRRVGELSGGERQRLSLALALTGRPDLLVLDEPTAALDVAGRRRLLRAIRRLAAQDRSILLATHDLREAQEVADRVVVLHHGRKIADGTTAEIVGAVGVRRVQLRAAIRGEELANHGGVRSVSRTPDGRFDLLTTDPEGLLRTLVTAGHRIADLTVVDADLESAFVALTGEEAA</sequence>
<dbReference type="GO" id="GO:0005524">
    <property type="term" value="F:ATP binding"/>
    <property type="evidence" value="ECO:0007669"/>
    <property type="project" value="UniProtKB-KW"/>
</dbReference>
<dbReference type="SMART" id="SM00382">
    <property type="entry name" value="AAA"/>
    <property type="match status" value="1"/>
</dbReference>
<evidence type="ECO:0000256" key="5">
    <source>
        <dbReference type="ARBA" id="ARBA00023251"/>
    </source>
</evidence>
<dbReference type="GO" id="GO:0005886">
    <property type="term" value="C:plasma membrane"/>
    <property type="evidence" value="ECO:0007669"/>
    <property type="project" value="UniProtKB-SubCell"/>
</dbReference>
<keyword evidence="5" id="KW-0046">Antibiotic resistance</keyword>
<evidence type="ECO:0000313" key="8">
    <source>
        <dbReference type="Proteomes" id="UP000271678"/>
    </source>
</evidence>
<dbReference type="InterPro" id="IPR017871">
    <property type="entry name" value="ABC_transporter-like_CS"/>
</dbReference>
<dbReference type="InterPro" id="IPR003439">
    <property type="entry name" value="ABC_transporter-like_ATP-bd"/>
</dbReference>
<protein>
    <submittedName>
        <fullName evidence="7">ABC transporter ATP-binding protein</fullName>
    </submittedName>
</protein>
<dbReference type="AlphaFoldDB" id="A0A3M9M726"/>
<dbReference type="EMBL" id="RJJQ01000011">
    <property type="protein sequence ID" value="RNI21379.1"/>
    <property type="molecule type" value="Genomic_DNA"/>
</dbReference>
<keyword evidence="8" id="KW-1185">Reference proteome</keyword>
<dbReference type="Pfam" id="PF00005">
    <property type="entry name" value="ABC_tran"/>
    <property type="match status" value="1"/>
</dbReference>
<keyword evidence="4 7" id="KW-0067">ATP-binding</keyword>
<keyword evidence="3" id="KW-0547">Nucleotide-binding</keyword>
<dbReference type="SUPFAM" id="SSF52540">
    <property type="entry name" value="P-loop containing nucleoside triphosphate hydrolases"/>
    <property type="match status" value="1"/>
</dbReference>
<evidence type="ECO:0000259" key="6">
    <source>
        <dbReference type="PROSITE" id="PS50893"/>
    </source>
</evidence>
<dbReference type="InterPro" id="IPR027417">
    <property type="entry name" value="P-loop_NTPase"/>
</dbReference>
<reference evidence="7 8" key="1">
    <citation type="submission" date="2018-11" db="EMBL/GenBank/DDBJ databases">
        <title>Draft genome of Simplicispira Flexivirga sp. BO-16.</title>
        <authorList>
            <person name="Im W.T."/>
        </authorList>
    </citation>
    <scope>NUCLEOTIDE SEQUENCE [LARGE SCALE GENOMIC DNA]</scope>
    <source>
        <strain evidence="7 8">BO-16</strain>
    </source>
</reference>
<keyword evidence="2" id="KW-0813">Transport</keyword>
<dbReference type="InterPro" id="IPR050763">
    <property type="entry name" value="ABC_transporter_ATP-binding"/>
</dbReference>
<dbReference type="GO" id="GO:0016887">
    <property type="term" value="F:ATP hydrolysis activity"/>
    <property type="evidence" value="ECO:0007669"/>
    <property type="project" value="InterPro"/>
</dbReference>
<feature type="domain" description="ABC transporter" evidence="6">
    <location>
        <begin position="30"/>
        <end position="253"/>
    </location>
</feature>
<evidence type="ECO:0000256" key="2">
    <source>
        <dbReference type="ARBA" id="ARBA00022448"/>
    </source>
</evidence>
<dbReference type="Gene3D" id="3.40.50.300">
    <property type="entry name" value="P-loop containing nucleotide triphosphate hydrolases"/>
    <property type="match status" value="1"/>
</dbReference>
<evidence type="ECO:0000256" key="3">
    <source>
        <dbReference type="ARBA" id="ARBA00022741"/>
    </source>
</evidence>
<organism evidence="7 8">
    <name type="scientific">Flexivirga caeni</name>
    <dbReference type="NCBI Taxonomy" id="2294115"/>
    <lineage>
        <taxon>Bacteria</taxon>
        <taxon>Bacillati</taxon>
        <taxon>Actinomycetota</taxon>
        <taxon>Actinomycetes</taxon>
        <taxon>Micrococcales</taxon>
        <taxon>Dermacoccaceae</taxon>
        <taxon>Flexivirga</taxon>
    </lineage>
</organism>
<dbReference type="Proteomes" id="UP000271678">
    <property type="component" value="Unassembled WGS sequence"/>
</dbReference>
<dbReference type="PROSITE" id="PS50893">
    <property type="entry name" value="ABC_TRANSPORTER_2"/>
    <property type="match status" value="1"/>
</dbReference>
<comment type="caution">
    <text evidence="7">The sequence shown here is derived from an EMBL/GenBank/DDBJ whole genome shotgun (WGS) entry which is preliminary data.</text>
</comment>
<comment type="subcellular location">
    <subcellularLocation>
        <location evidence="1">Cell membrane</location>
        <topology evidence="1">Peripheral membrane protein</topology>
    </subcellularLocation>
</comment>
<evidence type="ECO:0000313" key="7">
    <source>
        <dbReference type="EMBL" id="RNI21379.1"/>
    </source>
</evidence>
<accession>A0A3M9M726</accession>
<gene>
    <name evidence="7" type="ORF">EFY87_11950</name>
</gene>
<name>A0A3M9M726_9MICO</name>
<evidence type="ECO:0000256" key="4">
    <source>
        <dbReference type="ARBA" id="ARBA00022840"/>
    </source>
</evidence>
<evidence type="ECO:0000256" key="1">
    <source>
        <dbReference type="ARBA" id="ARBA00004202"/>
    </source>
</evidence>
<dbReference type="InterPro" id="IPR003593">
    <property type="entry name" value="AAA+_ATPase"/>
</dbReference>
<dbReference type="CDD" id="cd03230">
    <property type="entry name" value="ABC_DR_subfamily_A"/>
    <property type="match status" value="1"/>
</dbReference>
<dbReference type="GO" id="GO:0046677">
    <property type="term" value="P:response to antibiotic"/>
    <property type="evidence" value="ECO:0007669"/>
    <property type="project" value="UniProtKB-KW"/>
</dbReference>
<dbReference type="PROSITE" id="PS00211">
    <property type="entry name" value="ABC_TRANSPORTER_1"/>
    <property type="match status" value="1"/>
</dbReference>